<dbReference type="GO" id="GO:0003677">
    <property type="term" value="F:DNA binding"/>
    <property type="evidence" value="ECO:0007669"/>
    <property type="project" value="UniProtKB-KW"/>
</dbReference>
<dbReference type="InterPro" id="IPR016032">
    <property type="entry name" value="Sig_transdc_resp-reg_C-effctor"/>
</dbReference>
<keyword evidence="1" id="KW-0238">DNA-binding</keyword>
<protein>
    <submittedName>
        <fullName evidence="5">Two-component system nitrate/nitrite response regulator NarL</fullName>
    </submittedName>
</protein>
<dbReference type="PANTHER" id="PTHR45566">
    <property type="entry name" value="HTH-TYPE TRANSCRIPTIONAL REGULATOR YHJB-RELATED"/>
    <property type="match status" value="1"/>
</dbReference>
<dbReference type="SUPFAM" id="SSF46894">
    <property type="entry name" value="C-terminal effector domain of the bipartite response regulators"/>
    <property type="match status" value="1"/>
</dbReference>
<reference evidence="5 6" key="1">
    <citation type="submission" date="2018-03" db="EMBL/GenBank/DDBJ databases">
        <title>Genomic Encyclopedia of Archaeal and Bacterial Type Strains, Phase II (KMG-II): from individual species to whole genera.</title>
        <authorList>
            <person name="Goeker M."/>
        </authorList>
    </citation>
    <scope>NUCLEOTIDE SEQUENCE [LARGE SCALE GENOMIC DNA]</scope>
    <source>
        <strain evidence="5 6">DSM 29328</strain>
    </source>
</reference>
<dbReference type="PANTHER" id="PTHR45566:SF2">
    <property type="entry name" value="NARL SUBFAMILY"/>
    <property type="match status" value="1"/>
</dbReference>
<evidence type="ECO:0000256" key="2">
    <source>
        <dbReference type="PROSITE-ProRule" id="PRU00169"/>
    </source>
</evidence>
<dbReference type="PRINTS" id="PR00038">
    <property type="entry name" value="HTHLUXR"/>
</dbReference>
<feature type="domain" description="HTH luxR-type" evidence="3">
    <location>
        <begin position="144"/>
        <end position="209"/>
    </location>
</feature>
<keyword evidence="6" id="KW-1185">Reference proteome</keyword>
<proteinExistence type="predicted"/>
<sequence length="256" mass="27830">MESTVFSVAIVDSCSVSCAGLKSILDPHLFKIDQIWPSLEEAVGSGPLEVSPAVILINASASILPSDETLSELRTTHPDARLVLISEKCDPARVQEAMHANIDGFLLESFRPQAFSKAIELIVLGERVFPVLEFDGATSDIERQASPFEDLSARQMRVVELLAKAYSNKEIARELDICESTVKVHVKAILRKTGSRNRTDAALLARSLETQTHPPATLSEFARPEPASVKRAAVVGHQRGEHLGDVVAMDARALRG</sequence>
<dbReference type="AlphaFoldDB" id="A0A2T0RVW0"/>
<organism evidence="5 6">
    <name type="scientific">Aliiruegeria haliotis</name>
    <dbReference type="NCBI Taxonomy" id="1280846"/>
    <lineage>
        <taxon>Bacteria</taxon>
        <taxon>Pseudomonadati</taxon>
        <taxon>Pseudomonadota</taxon>
        <taxon>Alphaproteobacteria</taxon>
        <taxon>Rhodobacterales</taxon>
        <taxon>Roseobacteraceae</taxon>
        <taxon>Aliiruegeria</taxon>
    </lineage>
</organism>
<dbReference type="SMART" id="SM00421">
    <property type="entry name" value="HTH_LUXR"/>
    <property type="match status" value="1"/>
</dbReference>
<evidence type="ECO:0000313" key="5">
    <source>
        <dbReference type="EMBL" id="PRY25193.1"/>
    </source>
</evidence>
<dbReference type="PROSITE" id="PS50043">
    <property type="entry name" value="HTH_LUXR_2"/>
    <property type="match status" value="1"/>
</dbReference>
<dbReference type="InterPro" id="IPR011006">
    <property type="entry name" value="CheY-like_superfamily"/>
</dbReference>
<dbReference type="Pfam" id="PF00196">
    <property type="entry name" value="GerE"/>
    <property type="match status" value="1"/>
</dbReference>
<gene>
    <name evidence="5" type="ORF">CLV78_102370</name>
</gene>
<comment type="caution">
    <text evidence="5">The sequence shown here is derived from an EMBL/GenBank/DDBJ whole genome shotgun (WGS) entry which is preliminary data.</text>
</comment>
<dbReference type="EMBL" id="PVTD01000002">
    <property type="protein sequence ID" value="PRY25193.1"/>
    <property type="molecule type" value="Genomic_DNA"/>
</dbReference>
<evidence type="ECO:0000313" key="6">
    <source>
        <dbReference type="Proteomes" id="UP000239480"/>
    </source>
</evidence>
<dbReference type="Proteomes" id="UP000239480">
    <property type="component" value="Unassembled WGS sequence"/>
</dbReference>
<dbReference type="PROSITE" id="PS50110">
    <property type="entry name" value="RESPONSE_REGULATORY"/>
    <property type="match status" value="1"/>
</dbReference>
<comment type="caution">
    <text evidence="2">Lacks conserved residue(s) required for the propagation of feature annotation.</text>
</comment>
<dbReference type="GO" id="GO:0006355">
    <property type="term" value="P:regulation of DNA-templated transcription"/>
    <property type="evidence" value="ECO:0007669"/>
    <property type="project" value="InterPro"/>
</dbReference>
<evidence type="ECO:0000256" key="1">
    <source>
        <dbReference type="ARBA" id="ARBA00023125"/>
    </source>
</evidence>
<dbReference type="GO" id="GO:0000160">
    <property type="term" value="P:phosphorelay signal transduction system"/>
    <property type="evidence" value="ECO:0007669"/>
    <property type="project" value="InterPro"/>
</dbReference>
<dbReference type="InterPro" id="IPR001789">
    <property type="entry name" value="Sig_transdc_resp-reg_receiver"/>
</dbReference>
<dbReference type="CDD" id="cd06170">
    <property type="entry name" value="LuxR_C_like"/>
    <property type="match status" value="1"/>
</dbReference>
<feature type="domain" description="Response regulatory" evidence="4">
    <location>
        <begin position="7"/>
        <end position="123"/>
    </location>
</feature>
<dbReference type="Gene3D" id="3.40.50.2300">
    <property type="match status" value="1"/>
</dbReference>
<evidence type="ECO:0000259" key="4">
    <source>
        <dbReference type="PROSITE" id="PS50110"/>
    </source>
</evidence>
<dbReference type="InterPro" id="IPR051015">
    <property type="entry name" value="EvgA-like"/>
</dbReference>
<evidence type="ECO:0000259" key="3">
    <source>
        <dbReference type="PROSITE" id="PS50043"/>
    </source>
</evidence>
<dbReference type="InterPro" id="IPR000792">
    <property type="entry name" value="Tscrpt_reg_LuxR_C"/>
</dbReference>
<accession>A0A2T0RVW0</accession>
<name>A0A2T0RVW0_9RHOB</name>
<dbReference type="SUPFAM" id="SSF52172">
    <property type="entry name" value="CheY-like"/>
    <property type="match status" value="1"/>
</dbReference>